<name>A0A7I4Z0U3_HAECO</name>
<evidence type="ECO:0000313" key="3">
    <source>
        <dbReference type="WBParaSite" id="HCON_00174170-00001"/>
    </source>
</evidence>
<evidence type="ECO:0000256" key="1">
    <source>
        <dbReference type="SAM" id="MobiDB-lite"/>
    </source>
</evidence>
<organism evidence="2 3">
    <name type="scientific">Haemonchus contortus</name>
    <name type="common">Barber pole worm</name>
    <dbReference type="NCBI Taxonomy" id="6289"/>
    <lineage>
        <taxon>Eukaryota</taxon>
        <taxon>Metazoa</taxon>
        <taxon>Ecdysozoa</taxon>
        <taxon>Nematoda</taxon>
        <taxon>Chromadorea</taxon>
        <taxon>Rhabditida</taxon>
        <taxon>Rhabditina</taxon>
        <taxon>Rhabditomorpha</taxon>
        <taxon>Strongyloidea</taxon>
        <taxon>Trichostrongylidae</taxon>
        <taxon>Haemonchus</taxon>
    </lineage>
</organism>
<proteinExistence type="predicted"/>
<keyword evidence="2" id="KW-1185">Reference proteome</keyword>
<reference evidence="3" key="1">
    <citation type="submission" date="2020-12" db="UniProtKB">
        <authorList>
            <consortium name="WormBaseParasite"/>
        </authorList>
    </citation>
    <scope>IDENTIFICATION</scope>
    <source>
        <strain evidence="3">MHco3</strain>
    </source>
</reference>
<dbReference type="AlphaFoldDB" id="A0A7I4Z0U3"/>
<accession>A0A7I4Z0U3</accession>
<evidence type="ECO:0000313" key="2">
    <source>
        <dbReference type="Proteomes" id="UP000025227"/>
    </source>
</evidence>
<protein>
    <submittedName>
        <fullName evidence="3">Uncharacterized protein</fullName>
    </submittedName>
</protein>
<dbReference type="Proteomes" id="UP000025227">
    <property type="component" value="Unplaced"/>
</dbReference>
<feature type="region of interest" description="Disordered" evidence="1">
    <location>
        <begin position="42"/>
        <end position="64"/>
    </location>
</feature>
<sequence>MWLNYRSYNLRCLHANIELRGGRAVAFHIDLERLELIRQRGAARAVPSDQPRPTMQRSDKGRRERQQFWLRPLELGSFREAQRSFLDHRIKTTSIRCPTEQLLQHKEQWGR</sequence>
<dbReference type="WBParaSite" id="HCON_00174170-00001">
    <property type="protein sequence ID" value="HCON_00174170-00001"/>
    <property type="gene ID" value="HCON_00174170"/>
</dbReference>